<keyword evidence="2" id="KW-1185">Reference proteome</keyword>
<evidence type="ECO:0000313" key="2">
    <source>
        <dbReference type="Proteomes" id="UP001642484"/>
    </source>
</evidence>
<proteinExistence type="predicted"/>
<comment type="caution">
    <text evidence="1">The sequence shown here is derived from an EMBL/GenBank/DDBJ whole genome shotgun (WGS) entry which is preliminary data.</text>
</comment>
<reference evidence="1 2" key="1">
    <citation type="submission" date="2024-02" db="EMBL/GenBank/DDBJ databases">
        <authorList>
            <person name="Chen Y."/>
            <person name="Shah S."/>
            <person name="Dougan E. K."/>
            <person name="Thang M."/>
            <person name="Chan C."/>
        </authorList>
    </citation>
    <scope>NUCLEOTIDE SEQUENCE [LARGE SCALE GENOMIC DNA]</scope>
</reference>
<dbReference type="Proteomes" id="UP001642484">
    <property type="component" value="Unassembled WGS sequence"/>
</dbReference>
<name>A0ABP0MH28_9DINO</name>
<protein>
    <submittedName>
        <fullName evidence="1">Uncharacterized protein</fullName>
    </submittedName>
</protein>
<gene>
    <name evidence="1" type="ORF">CCMP2556_LOCUS25859</name>
</gene>
<dbReference type="EMBL" id="CAXAMN010017569">
    <property type="protein sequence ID" value="CAK9050772.1"/>
    <property type="molecule type" value="Genomic_DNA"/>
</dbReference>
<organism evidence="1 2">
    <name type="scientific">Durusdinium trenchii</name>
    <dbReference type="NCBI Taxonomy" id="1381693"/>
    <lineage>
        <taxon>Eukaryota</taxon>
        <taxon>Sar</taxon>
        <taxon>Alveolata</taxon>
        <taxon>Dinophyceae</taxon>
        <taxon>Suessiales</taxon>
        <taxon>Symbiodiniaceae</taxon>
        <taxon>Durusdinium</taxon>
    </lineage>
</organism>
<sequence>DEESEMIRLHDKSLVEVSEIPFKLKGLLRRLEWLFVDRKAASTTTYTAYMMQWLQRERLIRLSDGTFRRLGALDRNDEIVLRCFKRMAAWVGLVVTTVQAEWPSFETLASSAAFALKPALKPADASENLKKLAKAFRVDYPKLQEQFNDFKVTAIRVRSKLDDGKETALNDLKAWSQSIGMKLEHPSGTSPCDVISSILSKVVVMATGSTADNERDFAHNTRHYLRSSRGLTCDVWRAAERGLSESCSGKSQEYLHQLAVEAQRIWLEGFNGPRQSGPEKRMNFVSLQKKKAVNKKSLNSWLKRRRKAVNAAVRASSSSCLVTGDEADLKRKAKRRAGDAWSDGHDRKEGHLQSLIKKRRFEAQKSDQLLEDEKMGEAAFTALNKKQSNDDWKAFRKHQRVTASFEKKLKSLENLLNGRAVCLRRLPSLDEEACLSRLKLERI</sequence>
<accession>A0ABP0MH28</accession>
<evidence type="ECO:0000313" key="1">
    <source>
        <dbReference type="EMBL" id="CAK9050772.1"/>
    </source>
</evidence>
<feature type="non-terminal residue" evidence="1">
    <location>
        <position position="1"/>
    </location>
</feature>